<dbReference type="SUPFAM" id="SSF160443">
    <property type="entry name" value="SMR domain-like"/>
    <property type="match status" value="1"/>
</dbReference>
<reference evidence="3" key="1">
    <citation type="submission" date="2008-04" db="EMBL/GenBank/DDBJ databases">
        <title>Complete sequence of chromosome of Methylobacterium populi BJ001.</title>
        <authorList>
            <consortium name="US DOE Joint Genome Institute"/>
            <person name="Copeland A."/>
            <person name="Lucas S."/>
            <person name="Lapidus A."/>
            <person name="Glavina del Rio T."/>
            <person name="Dalin E."/>
            <person name="Tice H."/>
            <person name="Bruce D."/>
            <person name="Goodwin L."/>
            <person name="Pitluck S."/>
            <person name="Chertkov O."/>
            <person name="Brettin T."/>
            <person name="Detter J.C."/>
            <person name="Han C."/>
            <person name="Kuske C.R."/>
            <person name="Schmutz J."/>
            <person name="Larimer F."/>
            <person name="Land M."/>
            <person name="Hauser L."/>
            <person name="Kyrpides N."/>
            <person name="Mikhailova N."/>
            <person name="Marx C."/>
            <person name="Richardson P."/>
        </authorList>
    </citation>
    <scope>NUCLEOTIDE SEQUENCE [LARGE SCALE GENOMIC DNA]</scope>
    <source>
        <strain evidence="3">BJ001</strain>
    </source>
</reference>
<dbReference type="HOGENOM" id="CLU_055978_2_0_5"/>
<dbReference type="STRING" id="441620.Mpop_1679"/>
<dbReference type="RefSeq" id="WP_012453589.1">
    <property type="nucleotide sequence ID" value="NC_010725.1"/>
</dbReference>
<name>B1ZHA2_METPB</name>
<dbReference type="SMART" id="SM00463">
    <property type="entry name" value="SMR"/>
    <property type="match status" value="1"/>
</dbReference>
<accession>B1ZHA2</accession>
<dbReference type="AlphaFoldDB" id="B1ZHA2"/>
<protein>
    <submittedName>
        <fullName evidence="3">Smr protein/MutS2</fullName>
    </submittedName>
</protein>
<dbReference type="Gene3D" id="3.30.1370.110">
    <property type="match status" value="1"/>
</dbReference>
<evidence type="ECO:0000256" key="1">
    <source>
        <dbReference type="SAM" id="MobiDB-lite"/>
    </source>
</evidence>
<dbReference type="KEGG" id="mpo:Mpop_1679"/>
<feature type="region of interest" description="Disordered" evidence="1">
    <location>
        <begin position="132"/>
        <end position="151"/>
    </location>
</feature>
<dbReference type="OrthoDB" id="7165597at2"/>
<dbReference type="PROSITE" id="PS50828">
    <property type="entry name" value="SMR"/>
    <property type="match status" value="1"/>
</dbReference>
<dbReference type="InterPro" id="IPR036063">
    <property type="entry name" value="Smr_dom_sf"/>
</dbReference>
<feature type="region of interest" description="Disordered" evidence="1">
    <location>
        <begin position="27"/>
        <end position="115"/>
    </location>
</feature>
<evidence type="ECO:0000313" key="3">
    <source>
        <dbReference type="EMBL" id="ACB79842.1"/>
    </source>
</evidence>
<proteinExistence type="predicted"/>
<dbReference type="PANTHER" id="PTHR35562">
    <property type="entry name" value="DNA ENDONUCLEASE SMRA-RELATED"/>
    <property type="match status" value="1"/>
</dbReference>
<organism evidence="3 4">
    <name type="scientific">Methylorubrum populi (strain ATCC BAA-705 / NCIMB 13946 / BJ001)</name>
    <name type="common">Methylobacterium populi</name>
    <dbReference type="NCBI Taxonomy" id="441620"/>
    <lineage>
        <taxon>Bacteria</taxon>
        <taxon>Pseudomonadati</taxon>
        <taxon>Pseudomonadota</taxon>
        <taxon>Alphaproteobacteria</taxon>
        <taxon>Hyphomicrobiales</taxon>
        <taxon>Methylobacteriaceae</taxon>
        <taxon>Methylorubrum</taxon>
    </lineage>
</organism>
<feature type="compositionally biased region" description="Low complexity" evidence="1">
    <location>
        <begin position="42"/>
        <end position="54"/>
    </location>
</feature>
<evidence type="ECO:0000313" key="4">
    <source>
        <dbReference type="Proteomes" id="UP000007136"/>
    </source>
</evidence>
<dbReference type="InterPro" id="IPR002625">
    <property type="entry name" value="Smr_dom"/>
</dbReference>
<dbReference type="Pfam" id="PF01713">
    <property type="entry name" value="Smr"/>
    <property type="match status" value="1"/>
</dbReference>
<sequence length="262" mass="27704">MRERPPRRPRLLSREEAHLWGEIAKLITPLRGRARPRKPQTAPAAEAERSAAPALPVPAPPTARPAAKGASKAIAKPAAKPAAKSIARPPAKPAAPPPARPGPAMPLPRPATKPLKLGDLAPEIARATARATAAPVQVAAPPPPGAPGLERRERRGLERGTLSIDARIDLHGLYQAEAHAALVGFLLRARTAGHARVLVVTGKGGESFGGQDRGGFAERGVLRRSVPHWLRGPELRGLVIGFEEAARHHGGAGALYVRLRRR</sequence>
<feature type="compositionally biased region" description="Low complexity" evidence="1">
    <location>
        <begin position="64"/>
        <end position="89"/>
    </location>
</feature>
<evidence type="ECO:0000259" key="2">
    <source>
        <dbReference type="PROSITE" id="PS50828"/>
    </source>
</evidence>
<dbReference type="PANTHER" id="PTHR35562:SF2">
    <property type="entry name" value="DNA ENDONUCLEASE SMRA-RELATED"/>
    <property type="match status" value="1"/>
</dbReference>
<dbReference type="Proteomes" id="UP000007136">
    <property type="component" value="Chromosome"/>
</dbReference>
<feature type="compositionally biased region" description="Pro residues" evidence="1">
    <location>
        <begin position="90"/>
        <end position="111"/>
    </location>
</feature>
<gene>
    <name evidence="3" type="ordered locus">Mpop_1679</name>
</gene>
<dbReference type="eggNOG" id="COG2840">
    <property type="taxonomic scope" value="Bacteria"/>
</dbReference>
<dbReference type="EMBL" id="CP001029">
    <property type="protein sequence ID" value="ACB79842.1"/>
    <property type="molecule type" value="Genomic_DNA"/>
</dbReference>
<feature type="domain" description="Smr" evidence="2">
    <location>
        <begin position="168"/>
        <end position="260"/>
    </location>
</feature>